<protein>
    <submittedName>
        <fullName evidence="1">Uncharacterized protein</fullName>
    </submittedName>
</protein>
<keyword evidence="2" id="KW-1185">Reference proteome</keyword>
<proteinExistence type="predicted"/>
<dbReference type="EMBL" id="ML735860">
    <property type="protein sequence ID" value="KAE8411752.1"/>
    <property type="molecule type" value="Genomic_DNA"/>
</dbReference>
<dbReference type="Proteomes" id="UP000325395">
    <property type="component" value="Unassembled WGS sequence"/>
</dbReference>
<evidence type="ECO:0000313" key="2">
    <source>
        <dbReference type="Proteomes" id="UP000325395"/>
    </source>
</evidence>
<name>A0ABQ6W3N0_9EURO</name>
<sequence>MISQRNATGCYSRIGRKFLCGKSGGPPVTLSVVAGVWLCGCKIPDDLPESQQRMICHSDWRFGCSCCSNCWPSSGPGLENSHPFPWCCSFHARFGPRPSTRFLSPTRIELEAR</sequence>
<evidence type="ECO:0000313" key="1">
    <source>
        <dbReference type="EMBL" id="KAE8411752.1"/>
    </source>
</evidence>
<reference evidence="1 2" key="1">
    <citation type="submission" date="2019-04" db="EMBL/GenBank/DDBJ databases">
        <authorList>
            <consortium name="DOE Joint Genome Institute"/>
            <person name="Mondo S."/>
            <person name="Kjaerbolling I."/>
            <person name="Vesth T."/>
            <person name="Frisvad J.C."/>
            <person name="Nybo J.L."/>
            <person name="Theobald S."/>
            <person name="Kildgaard S."/>
            <person name="Isbrandt T."/>
            <person name="Kuo A."/>
            <person name="Sato A."/>
            <person name="Lyhne E.K."/>
            <person name="Kogle M.E."/>
            <person name="Wiebenga A."/>
            <person name="Kun R.S."/>
            <person name="Lubbers R.J."/>
            <person name="Makela M.R."/>
            <person name="Barry K."/>
            <person name="Chovatia M."/>
            <person name="Clum A."/>
            <person name="Daum C."/>
            <person name="Haridas S."/>
            <person name="He G."/>
            <person name="LaButti K."/>
            <person name="Lipzen A."/>
            <person name="Riley R."/>
            <person name="Salamov A."/>
            <person name="Simmons B.A."/>
            <person name="Magnuson J.K."/>
            <person name="Henrissat B."/>
            <person name="Mortensen U.H."/>
            <person name="Larsen T.O."/>
            <person name="Devries R.P."/>
            <person name="Grigoriev I.V."/>
            <person name="Machida M."/>
            <person name="Baker S.E."/>
            <person name="Andersen M.R."/>
            <person name="Cantor M.N."/>
            <person name="Hua S.X."/>
        </authorList>
    </citation>
    <scope>NUCLEOTIDE SEQUENCE [LARGE SCALE GENOMIC DNA]</scope>
    <source>
        <strain evidence="1 2">CBS 117616</strain>
    </source>
</reference>
<organism evidence="1 2">
    <name type="scientific">Aspergillus pseudocaelatus</name>
    <dbReference type="NCBI Taxonomy" id="1825620"/>
    <lineage>
        <taxon>Eukaryota</taxon>
        <taxon>Fungi</taxon>
        <taxon>Dikarya</taxon>
        <taxon>Ascomycota</taxon>
        <taxon>Pezizomycotina</taxon>
        <taxon>Eurotiomycetes</taxon>
        <taxon>Eurotiomycetidae</taxon>
        <taxon>Eurotiales</taxon>
        <taxon>Aspergillaceae</taxon>
        <taxon>Aspergillus</taxon>
        <taxon>Aspergillus subgen. Circumdati</taxon>
    </lineage>
</organism>
<accession>A0ABQ6W3N0</accession>
<gene>
    <name evidence="1" type="ORF">BDV36DRAFT_76557</name>
</gene>